<comment type="similarity">
    <text evidence="2">Belongs to the AAA ATPase family. BCS1 subfamily.</text>
</comment>
<dbReference type="Gene3D" id="3.40.50.300">
    <property type="entry name" value="P-loop containing nucleotide triphosphate hydrolases"/>
    <property type="match status" value="1"/>
</dbReference>
<dbReference type="SMART" id="SM01024">
    <property type="entry name" value="BCS1_N"/>
    <property type="match status" value="1"/>
</dbReference>
<comment type="catalytic activity">
    <reaction evidence="11">
        <text>ATP + H2O = ADP + phosphate + H(+)</text>
        <dbReference type="Rhea" id="RHEA:13065"/>
        <dbReference type="ChEBI" id="CHEBI:15377"/>
        <dbReference type="ChEBI" id="CHEBI:15378"/>
        <dbReference type="ChEBI" id="CHEBI:30616"/>
        <dbReference type="ChEBI" id="CHEBI:43474"/>
        <dbReference type="ChEBI" id="CHEBI:456216"/>
    </reaction>
    <physiologicalReaction direction="left-to-right" evidence="11">
        <dbReference type="Rhea" id="RHEA:13066"/>
    </physiologicalReaction>
</comment>
<feature type="compositionally biased region" description="Low complexity" evidence="12">
    <location>
        <begin position="639"/>
        <end position="654"/>
    </location>
</feature>
<sequence>MPKRSTRNRHLKRRIIHRGPEDGMTDKGSLGPIAGHFRNWEVNELVVMPSAPITTGASRAEPHSIGDSKQVLSTLNGNVASNGTADSGFGSSNSTVAGGGTTSITDFSSLVALLFSFGALRDWLKLIVFGGVIETLRRVAFSMYYKIIVSFWITAHFDENDSSYDWMMFWLSKQPSWALARDVEISTRTFGLNTSAIMVPGEEEGNNLSMLASRKLAYLPSATTGMAYSMWYHRRYMSITRVQAQTGFYGQKEETLQISILTRSHRVLNELLLEAKKEYMAAEEHSISIFVSDVNNGWRHVASKPKRSLNSIILDPGVSDLLVDDARDFLESKAWYAARGIPFRRGYLLYGAPGSGKTSIISSIAGDLGLDVYIVSLSRAGLDDSALSELISTLPEKCIALMEDIDAAFTQSLNRDAVQGPVNGPAADDGRPPPPVARPAPSTSRLSLSGLLNALDGVAAQEGRILYATTNKYTALDPALCRPGRMDIHVEFKLASKYQAQKLFYSFYLPSDESAAADDDEKERDKGDDDSGYNSSANTDDAESTASEPDTAPASEKPAFFGTSHRQHAPKLRRKQVAKLAERFAEAIPERELSMAALQGFLMTYKIRPYQAVDAAKDWVESEREARLKKQQAAQGQEDAPASIPASTPASTDAVAATTNEDEVKPS</sequence>
<keyword evidence="6 15" id="KW-0378">Hydrolase</keyword>
<feature type="compositionally biased region" description="Basic residues" evidence="12">
    <location>
        <begin position="1"/>
        <end position="17"/>
    </location>
</feature>
<feature type="region of interest" description="Disordered" evidence="12">
    <location>
        <begin position="627"/>
        <end position="667"/>
    </location>
</feature>
<evidence type="ECO:0000256" key="2">
    <source>
        <dbReference type="ARBA" id="ARBA00007448"/>
    </source>
</evidence>
<dbReference type="Pfam" id="PF08740">
    <property type="entry name" value="BCS1_N"/>
    <property type="match status" value="1"/>
</dbReference>
<evidence type="ECO:0000313" key="15">
    <source>
        <dbReference type="EMBL" id="KAJ7334253.1"/>
    </source>
</evidence>
<evidence type="ECO:0000256" key="11">
    <source>
        <dbReference type="ARBA" id="ARBA00048778"/>
    </source>
</evidence>
<dbReference type="InterPro" id="IPR003959">
    <property type="entry name" value="ATPase_AAA_core"/>
</dbReference>
<organism evidence="15 16">
    <name type="scientific">Mycena albidolilacea</name>
    <dbReference type="NCBI Taxonomy" id="1033008"/>
    <lineage>
        <taxon>Eukaryota</taxon>
        <taxon>Fungi</taxon>
        <taxon>Dikarya</taxon>
        <taxon>Basidiomycota</taxon>
        <taxon>Agaricomycotina</taxon>
        <taxon>Agaricomycetes</taxon>
        <taxon>Agaricomycetidae</taxon>
        <taxon>Agaricales</taxon>
        <taxon>Marasmiineae</taxon>
        <taxon>Mycenaceae</taxon>
        <taxon>Mycena</taxon>
    </lineage>
</organism>
<dbReference type="SUPFAM" id="SSF52540">
    <property type="entry name" value="P-loop containing nucleoside triphosphate hydrolases"/>
    <property type="match status" value="1"/>
</dbReference>
<dbReference type="Pfam" id="PF25426">
    <property type="entry name" value="AAA_lid_BCS1"/>
    <property type="match status" value="1"/>
</dbReference>
<reference evidence="15" key="1">
    <citation type="submission" date="2023-03" db="EMBL/GenBank/DDBJ databases">
        <title>Massive genome expansion in bonnet fungi (Mycena s.s.) driven by repeated elements and novel gene families across ecological guilds.</title>
        <authorList>
            <consortium name="Lawrence Berkeley National Laboratory"/>
            <person name="Harder C.B."/>
            <person name="Miyauchi S."/>
            <person name="Viragh M."/>
            <person name="Kuo A."/>
            <person name="Thoen E."/>
            <person name="Andreopoulos B."/>
            <person name="Lu D."/>
            <person name="Skrede I."/>
            <person name="Drula E."/>
            <person name="Henrissat B."/>
            <person name="Morin E."/>
            <person name="Kohler A."/>
            <person name="Barry K."/>
            <person name="LaButti K."/>
            <person name="Morin E."/>
            <person name="Salamov A."/>
            <person name="Lipzen A."/>
            <person name="Mereny Z."/>
            <person name="Hegedus B."/>
            <person name="Baldrian P."/>
            <person name="Stursova M."/>
            <person name="Weitz H."/>
            <person name="Taylor A."/>
            <person name="Grigoriev I.V."/>
            <person name="Nagy L.G."/>
            <person name="Martin F."/>
            <person name="Kauserud H."/>
        </authorList>
    </citation>
    <scope>NUCLEOTIDE SEQUENCE</scope>
    <source>
        <strain evidence="15">CBHHK002</strain>
    </source>
</reference>
<keyword evidence="5" id="KW-0999">Mitochondrion inner membrane</keyword>
<keyword evidence="10" id="KW-0472">Membrane</keyword>
<dbReference type="SMART" id="SM00382">
    <property type="entry name" value="AAA"/>
    <property type="match status" value="1"/>
</dbReference>
<dbReference type="AlphaFoldDB" id="A0AAD6ZQM1"/>
<evidence type="ECO:0000259" key="14">
    <source>
        <dbReference type="SMART" id="SM01024"/>
    </source>
</evidence>
<dbReference type="GO" id="GO:0005743">
    <property type="term" value="C:mitochondrial inner membrane"/>
    <property type="evidence" value="ECO:0007669"/>
    <property type="project" value="UniProtKB-SubCell"/>
</dbReference>
<feature type="region of interest" description="Disordered" evidence="12">
    <location>
        <begin position="419"/>
        <end position="444"/>
    </location>
</feature>
<evidence type="ECO:0000256" key="12">
    <source>
        <dbReference type="SAM" id="MobiDB-lite"/>
    </source>
</evidence>
<keyword evidence="3" id="KW-0812">Transmembrane</keyword>
<proteinExistence type="inferred from homology"/>
<comment type="caution">
    <text evidence="15">The sequence shown here is derived from an EMBL/GenBank/DDBJ whole genome shotgun (WGS) entry which is preliminary data.</text>
</comment>
<evidence type="ECO:0000256" key="7">
    <source>
        <dbReference type="ARBA" id="ARBA00022840"/>
    </source>
</evidence>
<keyword evidence="8" id="KW-1133">Transmembrane helix</keyword>
<dbReference type="InterPro" id="IPR003593">
    <property type="entry name" value="AAA+_ATPase"/>
</dbReference>
<feature type="compositionally biased region" description="Basic residues" evidence="12">
    <location>
        <begin position="565"/>
        <end position="574"/>
    </location>
</feature>
<accession>A0AAD6ZQM1</accession>
<dbReference type="InterPro" id="IPR014851">
    <property type="entry name" value="BCS1_N"/>
</dbReference>
<keyword evidence="16" id="KW-1185">Reference proteome</keyword>
<keyword evidence="9" id="KW-0496">Mitochondrion</keyword>
<dbReference type="InterPro" id="IPR050747">
    <property type="entry name" value="Mitochondrial_chaperone_BCS1"/>
</dbReference>
<feature type="domain" description="AAA+ ATPase" evidence="13">
    <location>
        <begin position="343"/>
        <end position="496"/>
    </location>
</feature>
<feature type="region of interest" description="Disordered" evidence="12">
    <location>
        <begin position="1"/>
        <end position="30"/>
    </location>
</feature>
<keyword evidence="7" id="KW-0067">ATP-binding</keyword>
<evidence type="ECO:0000256" key="4">
    <source>
        <dbReference type="ARBA" id="ARBA00022741"/>
    </source>
</evidence>
<evidence type="ECO:0000256" key="1">
    <source>
        <dbReference type="ARBA" id="ARBA00004434"/>
    </source>
</evidence>
<feature type="region of interest" description="Disordered" evidence="12">
    <location>
        <begin position="515"/>
        <end position="574"/>
    </location>
</feature>
<evidence type="ECO:0000256" key="10">
    <source>
        <dbReference type="ARBA" id="ARBA00023136"/>
    </source>
</evidence>
<evidence type="ECO:0000256" key="6">
    <source>
        <dbReference type="ARBA" id="ARBA00022801"/>
    </source>
</evidence>
<feature type="domain" description="BCS1 N-terminal" evidence="14">
    <location>
        <begin position="127"/>
        <end position="312"/>
    </location>
</feature>
<protein>
    <submittedName>
        <fullName evidence="15">P-loop containing nucleoside triphosphate hydrolase protein</fullName>
    </submittedName>
</protein>
<evidence type="ECO:0000256" key="3">
    <source>
        <dbReference type="ARBA" id="ARBA00022692"/>
    </source>
</evidence>
<dbReference type="Proteomes" id="UP001218218">
    <property type="component" value="Unassembled WGS sequence"/>
</dbReference>
<evidence type="ECO:0000256" key="9">
    <source>
        <dbReference type="ARBA" id="ARBA00023128"/>
    </source>
</evidence>
<dbReference type="InterPro" id="IPR057495">
    <property type="entry name" value="AAA_lid_BCS1"/>
</dbReference>
<dbReference type="InterPro" id="IPR027417">
    <property type="entry name" value="P-loop_NTPase"/>
</dbReference>
<gene>
    <name evidence="15" type="ORF">DFH08DRAFT_939833</name>
</gene>
<dbReference type="EMBL" id="JARIHO010000033">
    <property type="protein sequence ID" value="KAJ7334253.1"/>
    <property type="molecule type" value="Genomic_DNA"/>
</dbReference>
<dbReference type="PANTHER" id="PTHR23070">
    <property type="entry name" value="BCS1 AAA-TYPE ATPASE"/>
    <property type="match status" value="1"/>
</dbReference>
<evidence type="ECO:0000259" key="13">
    <source>
        <dbReference type="SMART" id="SM00382"/>
    </source>
</evidence>
<comment type="subcellular location">
    <subcellularLocation>
        <location evidence="1">Mitochondrion inner membrane</location>
        <topology evidence="1">Single-pass membrane protein</topology>
    </subcellularLocation>
</comment>
<evidence type="ECO:0000256" key="5">
    <source>
        <dbReference type="ARBA" id="ARBA00022792"/>
    </source>
</evidence>
<dbReference type="GO" id="GO:0005524">
    <property type="term" value="F:ATP binding"/>
    <property type="evidence" value="ECO:0007669"/>
    <property type="project" value="UniProtKB-KW"/>
</dbReference>
<dbReference type="Pfam" id="PF00004">
    <property type="entry name" value="AAA"/>
    <property type="match status" value="2"/>
</dbReference>
<name>A0AAD6ZQM1_9AGAR</name>
<feature type="compositionally biased region" description="Polar residues" evidence="12">
    <location>
        <begin position="533"/>
        <end position="548"/>
    </location>
</feature>
<keyword evidence="4" id="KW-0547">Nucleotide-binding</keyword>
<evidence type="ECO:0000256" key="8">
    <source>
        <dbReference type="ARBA" id="ARBA00022989"/>
    </source>
</evidence>
<evidence type="ECO:0000313" key="16">
    <source>
        <dbReference type="Proteomes" id="UP001218218"/>
    </source>
</evidence>
<dbReference type="GO" id="GO:0016887">
    <property type="term" value="F:ATP hydrolysis activity"/>
    <property type="evidence" value="ECO:0007669"/>
    <property type="project" value="InterPro"/>
</dbReference>